<protein>
    <submittedName>
        <fullName evidence="2">Uncharacterized protein</fullName>
    </submittedName>
</protein>
<evidence type="ECO:0000313" key="3">
    <source>
        <dbReference type="Proteomes" id="UP000051638"/>
    </source>
</evidence>
<gene>
    <name evidence="2" type="ORF">FC24_GL001843</name>
</gene>
<reference evidence="2 3" key="1">
    <citation type="journal article" date="2015" name="Genome Announc.">
        <title>Expanding the biotechnology potential of lactobacilli through comparative genomics of 213 strains and associated genera.</title>
        <authorList>
            <person name="Sun Z."/>
            <person name="Harris H.M."/>
            <person name="McCann A."/>
            <person name="Guo C."/>
            <person name="Argimon S."/>
            <person name="Zhang W."/>
            <person name="Yang X."/>
            <person name="Jeffery I.B."/>
            <person name="Cooney J.C."/>
            <person name="Kagawa T.F."/>
            <person name="Liu W."/>
            <person name="Song Y."/>
            <person name="Salvetti E."/>
            <person name="Wrobel A."/>
            <person name="Rasinkangas P."/>
            <person name="Parkhill J."/>
            <person name="Rea M.C."/>
            <person name="O'Sullivan O."/>
            <person name="Ritari J."/>
            <person name="Douillard F.P."/>
            <person name="Paul Ross R."/>
            <person name="Yang R."/>
            <person name="Briner A.E."/>
            <person name="Felis G.E."/>
            <person name="de Vos W.M."/>
            <person name="Barrangou R."/>
            <person name="Klaenhammer T.R."/>
            <person name="Caufield P.W."/>
            <person name="Cui Y."/>
            <person name="Zhang H."/>
            <person name="O'Toole P.W."/>
        </authorList>
    </citation>
    <scope>NUCLEOTIDE SEQUENCE [LARGE SCALE GENOMIC DNA]</scope>
    <source>
        <strain evidence="2 3">DSM 20253</strain>
    </source>
</reference>
<comment type="caution">
    <text evidence="2">The sequence shown here is derived from an EMBL/GenBank/DDBJ whole genome shotgun (WGS) entry which is preliminary data.</text>
</comment>
<feature type="transmembrane region" description="Helical" evidence="1">
    <location>
        <begin position="184"/>
        <end position="209"/>
    </location>
</feature>
<dbReference type="OrthoDB" id="2334816at2"/>
<organism evidence="2 3">
    <name type="scientific">Loigolactobacillus rennini DSM 20253</name>
    <dbReference type="NCBI Taxonomy" id="1423796"/>
    <lineage>
        <taxon>Bacteria</taxon>
        <taxon>Bacillati</taxon>
        <taxon>Bacillota</taxon>
        <taxon>Bacilli</taxon>
        <taxon>Lactobacillales</taxon>
        <taxon>Lactobacillaceae</taxon>
        <taxon>Loigolactobacillus</taxon>
    </lineage>
</organism>
<feature type="transmembrane region" description="Helical" evidence="1">
    <location>
        <begin position="149"/>
        <end position="172"/>
    </location>
</feature>
<evidence type="ECO:0000256" key="1">
    <source>
        <dbReference type="SAM" id="Phobius"/>
    </source>
</evidence>
<dbReference type="STRING" id="1423796.FC24_GL001843"/>
<sequence>MDNINYLALIKYQHKIIIGKQLLAVLILFLLLPLIASFQGIDLYEAASITQNYVSIIGLLLIGTVNFTESGQSFSQLLRSKPVSITKILLLRVGLSIFYTALIMFSWVMFLKHFNALISVPLFTIAGFSSALLWGGIAGSIAVTTRSTYSGLLIALAIYIYVVFGMSCRVWYYPLALIVSPMMLKLITVIIIFVGLIVLFSALIIDYWLRK</sequence>
<proteinExistence type="predicted"/>
<feature type="transmembrane region" description="Helical" evidence="1">
    <location>
        <begin position="116"/>
        <end position="137"/>
    </location>
</feature>
<keyword evidence="1" id="KW-1133">Transmembrane helix</keyword>
<keyword evidence="1" id="KW-0812">Transmembrane</keyword>
<dbReference type="EMBL" id="AYYI01000051">
    <property type="protein sequence ID" value="KRM97035.1"/>
    <property type="molecule type" value="Genomic_DNA"/>
</dbReference>
<evidence type="ECO:0000313" key="2">
    <source>
        <dbReference type="EMBL" id="KRM97035.1"/>
    </source>
</evidence>
<dbReference type="PATRIC" id="fig|1423796.3.peg.1870"/>
<name>A0A0R2D8Z8_9LACO</name>
<accession>A0A0R2D8Z8</accession>
<feature type="transmembrane region" description="Helical" evidence="1">
    <location>
        <begin position="47"/>
        <end position="68"/>
    </location>
</feature>
<dbReference type="AlphaFoldDB" id="A0A0R2D8Z8"/>
<keyword evidence="1" id="KW-0472">Membrane</keyword>
<feature type="transmembrane region" description="Helical" evidence="1">
    <location>
        <begin position="89"/>
        <end position="110"/>
    </location>
</feature>
<feature type="transmembrane region" description="Helical" evidence="1">
    <location>
        <begin position="21"/>
        <end position="41"/>
    </location>
</feature>
<dbReference type="Proteomes" id="UP000051638">
    <property type="component" value="Unassembled WGS sequence"/>
</dbReference>
<dbReference type="RefSeq" id="WP_057874280.1">
    <property type="nucleotide sequence ID" value="NZ_AYYI01000051.1"/>
</dbReference>
<keyword evidence="3" id="KW-1185">Reference proteome</keyword>